<keyword evidence="2" id="KW-1185">Reference proteome</keyword>
<dbReference type="GO" id="GO:0043937">
    <property type="term" value="P:regulation of sporulation"/>
    <property type="evidence" value="ECO:0007669"/>
    <property type="project" value="InterPro"/>
</dbReference>
<evidence type="ECO:0000313" key="1">
    <source>
        <dbReference type="EMBL" id="NBG88317.1"/>
    </source>
</evidence>
<evidence type="ECO:0000313" key="2">
    <source>
        <dbReference type="Proteomes" id="UP000449710"/>
    </source>
</evidence>
<dbReference type="Proteomes" id="UP000449710">
    <property type="component" value="Unassembled WGS sequence"/>
</dbReference>
<name>A0AA44BDU2_9CLOT</name>
<reference evidence="1 2" key="1">
    <citation type="submission" date="2019-04" db="EMBL/GenBank/DDBJ databases">
        <title>Isachenkonia alkalipeptolytica gen. nov. sp. nov. a new anaerobic, alkiliphilic organothrophic bacterium capable to reduce synthesized ferrihydrite isolated from a soda lake.</title>
        <authorList>
            <person name="Toshchakov S.V."/>
            <person name="Zavarzina D.G."/>
            <person name="Zhilina T.N."/>
            <person name="Kostrikina N.A."/>
            <person name="Kublanov I.V."/>
        </authorList>
    </citation>
    <scope>NUCLEOTIDE SEQUENCE [LARGE SCALE GENOMIC DNA]</scope>
    <source>
        <strain evidence="1 2">Z-1701</strain>
    </source>
</reference>
<protein>
    <submittedName>
        <fullName evidence="1">Aspartyl-phosphate phosphatase Spo0E family protein</fullName>
    </submittedName>
</protein>
<dbReference type="InterPro" id="IPR018540">
    <property type="entry name" value="Spo0E-like"/>
</dbReference>
<organism evidence="1 2">
    <name type="scientific">Isachenkonia alkalipeptolytica</name>
    <dbReference type="NCBI Taxonomy" id="2565777"/>
    <lineage>
        <taxon>Bacteria</taxon>
        <taxon>Bacillati</taxon>
        <taxon>Bacillota</taxon>
        <taxon>Clostridia</taxon>
        <taxon>Eubacteriales</taxon>
        <taxon>Clostridiaceae</taxon>
        <taxon>Isachenkonia</taxon>
    </lineage>
</organism>
<gene>
    <name evidence="1" type="ORF">ISALK_07360</name>
</gene>
<sequence>MDRYIYQDDFYPYKTQHQKEALPLLKHLAIPTKTGIAELSTKDLKLEIRRLKVALHQYLTENGTKEEVYFLSCRIDELIVEYQKRTQHLN</sequence>
<dbReference type="EMBL" id="SUMG01000007">
    <property type="protein sequence ID" value="NBG88317.1"/>
    <property type="molecule type" value="Genomic_DNA"/>
</dbReference>
<proteinExistence type="predicted"/>
<dbReference type="Pfam" id="PF09388">
    <property type="entry name" value="SpoOE-like"/>
    <property type="match status" value="1"/>
</dbReference>
<accession>A0AA44BDU2</accession>
<comment type="caution">
    <text evidence="1">The sequence shown here is derived from an EMBL/GenBank/DDBJ whole genome shotgun (WGS) entry which is preliminary data.</text>
</comment>
<dbReference type="SUPFAM" id="SSF140500">
    <property type="entry name" value="BAS1536-like"/>
    <property type="match status" value="1"/>
</dbReference>
<dbReference type="AlphaFoldDB" id="A0AA44BDU2"/>
<dbReference type="InterPro" id="IPR037208">
    <property type="entry name" value="Spo0E-like_sf"/>
</dbReference>